<organism evidence="2 3">
    <name type="scientific">Salibacterium salarium</name>
    <dbReference type="NCBI Taxonomy" id="284579"/>
    <lineage>
        <taxon>Bacteria</taxon>
        <taxon>Bacillati</taxon>
        <taxon>Bacillota</taxon>
        <taxon>Bacilli</taxon>
        <taxon>Bacillales</taxon>
        <taxon>Bacillaceae</taxon>
    </lineage>
</organism>
<dbReference type="EMBL" id="RBVX01000002">
    <property type="protein sequence ID" value="RSL34790.1"/>
    <property type="molecule type" value="Genomic_DNA"/>
</dbReference>
<dbReference type="OrthoDB" id="9775607at2"/>
<comment type="caution">
    <text evidence="2">The sequence shown here is derived from an EMBL/GenBank/DDBJ whole genome shotgun (WGS) entry which is preliminary data.</text>
</comment>
<accession>A0A3R9RGB1</accession>
<dbReference type="InterPro" id="IPR026912">
    <property type="entry name" value="Adenine_deam_C"/>
</dbReference>
<reference evidence="2 3" key="1">
    <citation type="submission" date="2018-10" db="EMBL/GenBank/DDBJ databases">
        <title>Draft genome sequence of Bacillus salarius IM0101, isolated from a hypersaline soil in Inner Mongolia, China.</title>
        <authorList>
            <person name="Yamprayoonswat W."/>
            <person name="Boonvisut S."/>
            <person name="Jumpathong W."/>
            <person name="Sittihan S."/>
            <person name="Ruangsuj P."/>
            <person name="Wanthongcharoen S."/>
            <person name="Thongpramul N."/>
            <person name="Pimmason S."/>
            <person name="Yu B."/>
            <person name="Yasawong M."/>
        </authorList>
    </citation>
    <scope>NUCLEOTIDE SEQUENCE [LARGE SCALE GENOMIC DNA]</scope>
    <source>
        <strain evidence="2 3">IM0101</strain>
    </source>
</reference>
<keyword evidence="3" id="KW-1185">Reference proteome</keyword>
<sequence length="70" mass="7842">MSQKSADELAPHIETFVERIQETIMPGLNPIHRLIAVTLPVIPKAKISDQGLVDLAEQRLVSLITEVYTY</sequence>
<evidence type="ECO:0000313" key="3">
    <source>
        <dbReference type="Proteomes" id="UP000275076"/>
    </source>
</evidence>
<name>A0A3R9RGB1_9BACI</name>
<evidence type="ECO:0000259" key="1">
    <source>
        <dbReference type="Pfam" id="PF13382"/>
    </source>
</evidence>
<dbReference type="Proteomes" id="UP000275076">
    <property type="component" value="Unassembled WGS sequence"/>
</dbReference>
<proteinExistence type="predicted"/>
<dbReference type="Pfam" id="PF13382">
    <property type="entry name" value="Adenine_deam_C"/>
    <property type="match status" value="1"/>
</dbReference>
<protein>
    <recommendedName>
        <fullName evidence="1">Adenine deaminase C-terminal domain-containing protein</fullName>
    </recommendedName>
</protein>
<dbReference type="AlphaFoldDB" id="A0A3R9RGB1"/>
<evidence type="ECO:0000313" key="2">
    <source>
        <dbReference type="EMBL" id="RSL34790.1"/>
    </source>
</evidence>
<gene>
    <name evidence="2" type="ORF">D7Z54_02830</name>
</gene>
<feature type="domain" description="Adenine deaminase C-terminal" evidence="1">
    <location>
        <begin position="1"/>
        <end position="58"/>
    </location>
</feature>